<dbReference type="SUPFAM" id="SSF48508">
    <property type="entry name" value="Nuclear receptor ligand-binding domain"/>
    <property type="match status" value="1"/>
</dbReference>
<reference evidence="11" key="1">
    <citation type="submission" date="2019-08" db="EMBL/GenBank/DDBJ databases">
        <title>The improved chromosome-level genome for the pearl oyster Pinctada fucata martensii using PacBio sequencing and Hi-C.</title>
        <authorList>
            <person name="Zheng Z."/>
        </authorList>
    </citation>
    <scope>NUCLEOTIDE SEQUENCE</scope>
    <source>
        <strain evidence="11">ZZ-2019</strain>
        <tissue evidence="11">Adductor muscle</tissue>
    </source>
</reference>
<dbReference type="GO" id="GO:0000122">
    <property type="term" value="P:negative regulation of transcription by RNA polymerase II"/>
    <property type="evidence" value="ECO:0007669"/>
    <property type="project" value="TreeGrafter"/>
</dbReference>
<comment type="caution">
    <text evidence="11">The sequence shown here is derived from an EMBL/GenBank/DDBJ whole genome shotgun (WGS) entry which is preliminary data.</text>
</comment>
<dbReference type="SMART" id="SM00430">
    <property type="entry name" value="HOLI"/>
    <property type="match status" value="1"/>
</dbReference>
<dbReference type="InterPro" id="IPR001628">
    <property type="entry name" value="Znf_hrmn_rcpt"/>
</dbReference>
<dbReference type="InterPro" id="IPR013088">
    <property type="entry name" value="Znf_NHR/GATA"/>
</dbReference>
<evidence type="ECO:0000256" key="3">
    <source>
        <dbReference type="ARBA" id="ARBA00022771"/>
    </source>
</evidence>
<keyword evidence="5" id="KW-0805">Transcription regulation</keyword>
<dbReference type="Gene3D" id="1.10.565.10">
    <property type="entry name" value="Retinoid X Receptor"/>
    <property type="match status" value="1"/>
</dbReference>
<comment type="similarity">
    <text evidence="1">Belongs to the nuclear hormone receptor family. NR1 subfamily.</text>
</comment>
<dbReference type="GO" id="GO:0045944">
    <property type="term" value="P:positive regulation of transcription by RNA polymerase II"/>
    <property type="evidence" value="ECO:0007669"/>
    <property type="project" value="TreeGrafter"/>
</dbReference>
<dbReference type="InterPro" id="IPR001728">
    <property type="entry name" value="ThyrH_rcpt"/>
</dbReference>
<dbReference type="EMBL" id="VSWD01000014">
    <property type="protein sequence ID" value="KAK3083200.1"/>
    <property type="molecule type" value="Genomic_DNA"/>
</dbReference>
<dbReference type="PROSITE" id="PS51843">
    <property type="entry name" value="NR_LBD"/>
    <property type="match status" value="1"/>
</dbReference>
<evidence type="ECO:0000256" key="2">
    <source>
        <dbReference type="ARBA" id="ARBA00022723"/>
    </source>
</evidence>
<dbReference type="GO" id="GO:0008270">
    <property type="term" value="F:zinc ion binding"/>
    <property type="evidence" value="ECO:0007669"/>
    <property type="project" value="UniProtKB-KW"/>
</dbReference>
<name>A0AA88XLC8_PINIB</name>
<proteinExistence type="inferred from homology"/>
<accession>A0AA88XLC8</accession>
<evidence type="ECO:0000256" key="7">
    <source>
        <dbReference type="ARBA" id="ARBA00023163"/>
    </source>
</evidence>
<evidence type="ECO:0000313" key="11">
    <source>
        <dbReference type="EMBL" id="KAK3083200.1"/>
    </source>
</evidence>
<sequence>MRISRNRCQYCRMQRCISAGMSHEAVRLGRCPKKDKPKRLDFFKLPKNQQGTVDVDKQIKSEQMVLNIHNSFRMALNGDACDLLSHMAITKDMNRDEISALCSKYLAEVVKFVTFFARELPQFTELGMEDQRMLIKSSLLEICVIHYVIYSSENDLLNLNILKLEDNSEKSDLICDLMKVLCSCTKKLLKLNLTEVEYAILAALLLFCPDRENIQHVKVMEGLEDELSQALRCQLLLNHKEKALMFPKLVEVIVDIRAISTTFLEDIMMAQVEVSD</sequence>
<dbReference type="GO" id="GO:0030154">
    <property type="term" value="P:cell differentiation"/>
    <property type="evidence" value="ECO:0007669"/>
    <property type="project" value="TreeGrafter"/>
</dbReference>
<evidence type="ECO:0000259" key="10">
    <source>
        <dbReference type="PROSITE" id="PS51843"/>
    </source>
</evidence>
<dbReference type="GO" id="GO:0004879">
    <property type="term" value="F:nuclear receptor activity"/>
    <property type="evidence" value="ECO:0007669"/>
    <property type="project" value="InterPro"/>
</dbReference>
<dbReference type="InterPro" id="IPR035500">
    <property type="entry name" value="NHR-like_dom_sf"/>
</dbReference>
<dbReference type="GO" id="GO:0009755">
    <property type="term" value="P:hormone-mediated signaling pathway"/>
    <property type="evidence" value="ECO:0007669"/>
    <property type="project" value="TreeGrafter"/>
</dbReference>
<keyword evidence="3" id="KW-0863">Zinc-finger</keyword>
<dbReference type="PRINTS" id="PR00398">
    <property type="entry name" value="STRDHORMONER"/>
</dbReference>
<keyword evidence="4" id="KW-0862">Zinc</keyword>
<feature type="domain" description="NR LBD" evidence="10">
    <location>
        <begin position="60"/>
        <end position="276"/>
    </location>
</feature>
<gene>
    <name evidence="11" type="ORF">FSP39_016581</name>
</gene>
<dbReference type="InterPro" id="IPR001723">
    <property type="entry name" value="Nuclear_hrmn_rcpt"/>
</dbReference>
<dbReference type="Gene3D" id="3.30.50.10">
    <property type="entry name" value="Erythroid Transcription Factor GATA-1, subunit A"/>
    <property type="match status" value="1"/>
</dbReference>
<keyword evidence="8" id="KW-0675">Receptor</keyword>
<evidence type="ECO:0000256" key="4">
    <source>
        <dbReference type="ARBA" id="ARBA00022833"/>
    </source>
</evidence>
<keyword evidence="6" id="KW-0238">DNA-binding</keyword>
<dbReference type="PANTHER" id="PTHR24082:SF473">
    <property type="entry name" value="ECDYSONE-INDUCED PROTEIN 75B, ISOFORM B"/>
    <property type="match status" value="1"/>
</dbReference>
<dbReference type="InterPro" id="IPR050234">
    <property type="entry name" value="Nuclear_hormone_rcpt_NR1"/>
</dbReference>
<evidence type="ECO:0000256" key="5">
    <source>
        <dbReference type="ARBA" id="ARBA00023015"/>
    </source>
</evidence>
<dbReference type="PANTHER" id="PTHR24082">
    <property type="entry name" value="NUCLEAR HORMONE RECEPTOR"/>
    <property type="match status" value="1"/>
</dbReference>
<protein>
    <recommendedName>
        <fullName evidence="10">NR LBD domain-containing protein</fullName>
    </recommendedName>
</protein>
<keyword evidence="9" id="KW-0539">Nucleus</keyword>
<dbReference type="Proteomes" id="UP001186944">
    <property type="component" value="Unassembled WGS sequence"/>
</dbReference>
<organism evidence="11 12">
    <name type="scientific">Pinctada imbricata</name>
    <name type="common">Atlantic pearl-oyster</name>
    <name type="synonym">Pinctada martensii</name>
    <dbReference type="NCBI Taxonomy" id="66713"/>
    <lineage>
        <taxon>Eukaryota</taxon>
        <taxon>Metazoa</taxon>
        <taxon>Spiralia</taxon>
        <taxon>Lophotrochozoa</taxon>
        <taxon>Mollusca</taxon>
        <taxon>Bivalvia</taxon>
        <taxon>Autobranchia</taxon>
        <taxon>Pteriomorphia</taxon>
        <taxon>Pterioida</taxon>
        <taxon>Pterioidea</taxon>
        <taxon>Pteriidae</taxon>
        <taxon>Pinctada</taxon>
    </lineage>
</organism>
<keyword evidence="2" id="KW-0479">Metal-binding</keyword>
<dbReference type="GO" id="GO:0000978">
    <property type="term" value="F:RNA polymerase II cis-regulatory region sequence-specific DNA binding"/>
    <property type="evidence" value="ECO:0007669"/>
    <property type="project" value="TreeGrafter"/>
</dbReference>
<evidence type="ECO:0000313" key="12">
    <source>
        <dbReference type="Proteomes" id="UP001186944"/>
    </source>
</evidence>
<evidence type="ECO:0000256" key="8">
    <source>
        <dbReference type="ARBA" id="ARBA00023170"/>
    </source>
</evidence>
<dbReference type="AlphaFoldDB" id="A0AA88XLC8"/>
<dbReference type="Pfam" id="PF00105">
    <property type="entry name" value="zf-C4"/>
    <property type="match status" value="1"/>
</dbReference>
<dbReference type="InterPro" id="IPR000536">
    <property type="entry name" value="Nucl_hrmn_rcpt_lig-bd"/>
</dbReference>
<keyword evidence="7" id="KW-0804">Transcription</keyword>
<dbReference type="Pfam" id="PF00104">
    <property type="entry name" value="Hormone_recep"/>
    <property type="match status" value="1"/>
</dbReference>
<evidence type="ECO:0000256" key="1">
    <source>
        <dbReference type="ARBA" id="ARBA00008092"/>
    </source>
</evidence>
<dbReference type="PRINTS" id="PR00546">
    <property type="entry name" value="THYROIDHORMR"/>
</dbReference>
<evidence type="ECO:0000256" key="9">
    <source>
        <dbReference type="ARBA" id="ARBA00023242"/>
    </source>
</evidence>
<evidence type="ECO:0000256" key="6">
    <source>
        <dbReference type="ARBA" id="ARBA00023125"/>
    </source>
</evidence>
<keyword evidence="12" id="KW-1185">Reference proteome</keyword>